<feature type="transmembrane region" description="Helical" evidence="3">
    <location>
        <begin position="86"/>
        <end position="107"/>
    </location>
</feature>
<dbReference type="PANTHER" id="PTHR34295:SF1">
    <property type="entry name" value="BIOTIN TRANSPORTER BIOY"/>
    <property type="match status" value="1"/>
</dbReference>
<dbReference type="PIRSF" id="PIRSF016661">
    <property type="entry name" value="BioY"/>
    <property type="match status" value="1"/>
</dbReference>
<protein>
    <recommendedName>
        <fullName evidence="2">Biotin transporter</fullName>
    </recommendedName>
</protein>
<dbReference type="Pfam" id="PF02632">
    <property type="entry name" value="BioY"/>
    <property type="match status" value="1"/>
</dbReference>
<dbReference type="Gene3D" id="1.10.1760.20">
    <property type="match status" value="1"/>
</dbReference>
<reference evidence="5" key="1">
    <citation type="journal article" date="2019" name="Int. J. Syst. Evol. Microbiol.">
        <title>The Global Catalogue of Microorganisms (GCM) 10K type strain sequencing project: providing services to taxonomists for standard genome sequencing and annotation.</title>
        <authorList>
            <consortium name="The Broad Institute Genomics Platform"/>
            <consortium name="The Broad Institute Genome Sequencing Center for Infectious Disease"/>
            <person name="Wu L."/>
            <person name="Ma J."/>
        </authorList>
    </citation>
    <scope>NUCLEOTIDE SEQUENCE [LARGE SCALE GENOMIC DNA]</scope>
    <source>
        <strain evidence="5">KCTC 13193</strain>
    </source>
</reference>
<feature type="transmembrane region" description="Helical" evidence="3">
    <location>
        <begin position="62"/>
        <end position="80"/>
    </location>
</feature>
<gene>
    <name evidence="4" type="ORF">ACFODW_06465</name>
</gene>
<keyword evidence="2 3" id="KW-0472">Membrane</keyword>
<comment type="caution">
    <text evidence="4">The sequence shown here is derived from an EMBL/GenBank/DDBJ whole genome shotgun (WGS) entry which is preliminary data.</text>
</comment>
<proteinExistence type="inferred from homology"/>
<keyword evidence="2" id="KW-1003">Cell membrane</keyword>
<organism evidence="4 5">
    <name type="scientific">Virgibacillus sediminis</name>
    <dbReference type="NCBI Taxonomy" id="202260"/>
    <lineage>
        <taxon>Bacteria</taxon>
        <taxon>Bacillati</taxon>
        <taxon>Bacillota</taxon>
        <taxon>Bacilli</taxon>
        <taxon>Bacillales</taxon>
        <taxon>Bacillaceae</taxon>
        <taxon>Virgibacillus</taxon>
    </lineage>
</organism>
<evidence type="ECO:0000256" key="3">
    <source>
        <dbReference type="SAM" id="Phobius"/>
    </source>
</evidence>
<accession>A0ABV7A503</accession>
<name>A0ABV7A503_9BACI</name>
<evidence type="ECO:0000256" key="1">
    <source>
        <dbReference type="ARBA" id="ARBA00010692"/>
    </source>
</evidence>
<evidence type="ECO:0000256" key="2">
    <source>
        <dbReference type="PIRNR" id="PIRNR016661"/>
    </source>
</evidence>
<evidence type="ECO:0000313" key="5">
    <source>
        <dbReference type="Proteomes" id="UP001595387"/>
    </source>
</evidence>
<dbReference type="PANTHER" id="PTHR34295">
    <property type="entry name" value="BIOTIN TRANSPORTER BIOY"/>
    <property type="match status" value="1"/>
</dbReference>
<keyword evidence="5" id="KW-1185">Reference proteome</keyword>
<feature type="transmembrane region" description="Helical" evidence="3">
    <location>
        <begin position="119"/>
        <end position="137"/>
    </location>
</feature>
<keyword evidence="3" id="KW-0812">Transmembrane</keyword>
<dbReference type="InterPro" id="IPR003784">
    <property type="entry name" value="BioY"/>
</dbReference>
<comment type="subcellular location">
    <subcellularLocation>
        <location evidence="2">Cell membrane</location>
        <topology evidence="2">Multi-pass membrane protein</topology>
    </subcellularLocation>
</comment>
<feature type="transmembrane region" description="Helical" evidence="3">
    <location>
        <begin position="157"/>
        <end position="182"/>
    </location>
</feature>
<dbReference type="RefSeq" id="WP_390304451.1">
    <property type="nucleotide sequence ID" value="NZ_JBHRRZ010000012.1"/>
</dbReference>
<keyword evidence="3" id="KW-1133">Transmembrane helix</keyword>
<sequence>MKSKSRYRTIDLTMISMFVALTAVGANITSFAPFLQIGGVPITLQTFFAILAGAILGSRLGAIAMTVYVLLGLAGLPIFAGFKGGLAAVMSPTFGFILSFILVAYATGKWIEWMKSTRIATYVTAAFIGLIFNYVLGTGHMYLALNFLAGDPEGITYLHTWIIMAAYLPVDALTILAAGLVAPKIHHAYKRKDTPIAA</sequence>
<keyword evidence="2" id="KW-0813">Transport</keyword>
<comment type="similarity">
    <text evidence="1 2">Belongs to the BioY family.</text>
</comment>
<feature type="transmembrane region" description="Helical" evidence="3">
    <location>
        <begin position="34"/>
        <end position="55"/>
    </location>
</feature>
<dbReference type="Proteomes" id="UP001595387">
    <property type="component" value="Unassembled WGS sequence"/>
</dbReference>
<feature type="transmembrane region" description="Helical" evidence="3">
    <location>
        <begin position="12"/>
        <end position="28"/>
    </location>
</feature>
<dbReference type="EMBL" id="JBHRRZ010000012">
    <property type="protein sequence ID" value="MFC2947985.1"/>
    <property type="molecule type" value="Genomic_DNA"/>
</dbReference>
<evidence type="ECO:0000313" key="4">
    <source>
        <dbReference type="EMBL" id="MFC2947985.1"/>
    </source>
</evidence>